<dbReference type="SMART" id="SM00248">
    <property type="entry name" value="ANK"/>
    <property type="match status" value="5"/>
</dbReference>
<dbReference type="Pfam" id="PF00710">
    <property type="entry name" value="Asparaginase"/>
    <property type="match status" value="1"/>
</dbReference>
<name>A0A1R0H910_9FUNG</name>
<keyword evidence="2" id="KW-0378">Hydrolase</keyword>
<reference evidence="7 8" key="1">
    <citation type="journal article" date="2016" name="Mol. Biol. Evol.">
        <title>Genome-Wide Survey of Gut Fungi (Harpellales) Reveals the First Horizontally Transferred Ubiquitin Gene from a Mosquito Host.</title>
        <authorList>
            <person name="Wang Y."/>
            <person name="White M.M."/>
            <person name="Kvist S."/>
            <person name="Moncalvo J.M."/>
        </authorList>
    </citation>
    <scope>NUCLEOTIDE SEQUENCE [LARGE SCALE GENOMIC DNA]</scope>
    <source>
        <strain evidence="7 8">ALG-7-W6</strain>
    </source>
</reference>
<dbReference type="InterPro" id="IPR036152">
    <property type="entry name" value="Asp/glu_Ase-like_sf"/>
</dbReference>
<dbReference type="PIRSF" id="PIRSF500176">
    <property type="entry name" value="L_ASNase"/>
    <property type="match status" value="1"/>
</dbReference>
<evidence type="ECO:0000256" key="3">
    <source>
        <dbReference type="PROSITE-ProRule" id="PRU00023"/>
    </source>
</evidence>
<dbReference type="FunFam" id="3.40.50.40:FF:000001">
    <property type="entry name" value="L-asparaginase 1"/>
    <property type="match status" value="1"/>
</dbReference>
<dbReference type="PROSITE" id="PS51732">
    <property type="entry name" value="ASN_GLN_ASE_3"/>
    <property type="match status" value="1"/>
</dbReference>
<dbReference type="GO" id="GO:0004067">
    <property type="term" value="F:asparaginase activity"/>
    <property type="evidence" value="ECO:0007669"/>
    <property type="project" value="UniProtKB-UniRule"/>
</dbReference>
<feature type="repeat" description="ANK" evidence="3">
    <location>
        <begin position="508"/>
        <end position="529"/>
    </location>
</feature>
<dbReference type="Gene3D" id="3.40.50.1170">
    <property type="entry name" value="L-asparaginase, N-terminal domain"/>
    <property type="match status" value="1"/>
</dbReference>
<comment type="caution">
    <text evidence="7">The sequence shown here is derived from an EMBL/GenBank/DDBJ whole genome shotgun (WGS) entry which is preliminary data.</text>
</comment>
<evidence type="ECO:0000259" key="6">
    <source>
        <dbReference type="Pfam" id="PF17763"/>
    </source>
</evidence>
<organism evidence="7 8">
    <name type="scientific">Smittium mucronatum</name>
    <dbReference type="NCBI Taxonomy" id="133383"/>
    <lineage>
        <taxon>Eukaryota</taxon>
        <taxon>Fungi</taxon>
        <taxon>Fungi incertae sedis</taxon>
        <taxon>Zoopagomycota</taxon>
        <taxon>Kickxellomycotina</taxon>
        <taxon>Harpellomycetes</taxon>
        <taxon>Harpellales</taxon>
        <taxon>Legeriomycetaceae</taxon>
        <taxon>Smittium</taxon>
    </lineage>
</organism>
<evidence type="ECO:0000259" key="5">
    <source>
        <dbReference type="Pfam" id="PF00710"/>
    </source>
</evidence>
<dbReference type="InterPro" id="IPR027473">
    <property type="entry name" value="L-asparaginase_C"/>
</dbReference>
<dbReference type="CDD" id="cd08963">
    <property type="entry name" value="L-asparaginase_I"/>
    <property type="match status" value="1"/>
</dbReference>
<feature type="compositionally biased region" description="Polar residues" evidence="4">
    <location>
        <begin position="308"/>
        <end position="321"/>
    </location>
</feature>
<dbReference type="Gene3D" id="3.40.50.40">
    <property type="match status" value="1"/>
</dbReference>
<evidence type="ECO:0000256" key="2">
    <source>
        <dbReference type="ARBA" id="ARBA00022801"/>
    </source>
</evidence>
<dbReference type="EMBL" id="LSSL01000068">
    <property type="protein sequence ID" value="OLY85578.1"/>
    <property type="molecule type" value="Genomic_DNA"/>
</dbReference>
<dbReference type="InterPro" id="IPR006034">
    <property type="entry name" value="Asparaginase/glutaminase-like"/>
</dbReference>
<dbReference type="Pfam" id="PF17763">
    <property type="entry name" value="Asparaginase_C"/>
    <property type="match status" value="1"/>
</dbReference>
<protein>
    <recommendedName>
        <fullName evidence="1">asparaginase</fullName>
        <ecNumber evidence="1">3.5.1.1</ecNumber>
    </recommendedName>
</protein>
<dbReference type="STRING" id="133383.A0A1R0H910"/>
<dbReference type="InterPro" id="IPR036770">
    <property type="entry name" value="Ankyrin_rpt-contain_sf"/>
</dbReference>
<evidence type="ECO:0000313" key="7">
    <source>
        <dbReference type="EMBL" id="OLY85578.1"/>
    </source>
</evidence>
<dbReference type="InterPro" id="IPR002110">
    <property type="entry name" value="Ankyrin_rpt"/>
</dbReference>
<feature type="region of interest" description="Disordered" evidence="4">
    <location>
        <begin position="306"/>
        <end position="325"/>
    </location>
</feature>
<evidence type="ECO:0000256" key="1">
    <source>
        <dbReference type="ARBA" id="ARBA00012920"/>
    </source>
</evidence>
<dbReference type="EC" id="3.5.1.1" evidence="1"/>
<evidence type="ECO:0000256" key="4">
    <source>
        <dbReference type="SAM" id="MobiDB-lite"/>
    </source>
</evidence>
<keyword evidence="8" id="KW-1185">Reference proteome</keyword>
<feature type="domain" description="L-asparaginase N-terminal" evidence="5">
    <location>
        <begin position="2"/>
        <end position="106"/>
    </location>
</feature>
<keyword evidence="3" id="KW-0040">ANK repeat</keyword>
<accession>A0A1R0H910</accession>
<evidence type="ECO:0000313" key="8">
    <source>
        <dbReference type="Proteomes" id="UP000187455"/>
    </source>
</evidence>
<dbReference type="PANTHER" id="PTHR11707:SF28">
    <property type="entry name" value="60 KDA LYSOPHOSPHOLIPASE"/>
    <property type="match status" value="1"/>
</dbReference>
<dbReference type="SUPFAM" id="SSF48403">
    <property type="entry name" value="Ankyrin repeat"/>
    <property type="match status" value="1"/>
</dbReference>
<dbReference type="PROSITE" id="PS50297">
    <property type="entry name" value="ANK_REP_REGION"/>
    <property type="match status" value="3"/>
</dbReference>
<feature type="repeat" description="ANK" evidence="3">
    <location>
        <begin position="408"/>
        <end position="440"/>
    </location>
</feature>
<dbReference type="PROSITE" id="PS50088">
    <property type="entry name" value="ANK_REPEAT"/>
    <property type="match status" value="3"/>
</dbReference>
<feature type="domain" description="Asparaginase/glutaminase C-terminal" evidence="6">
    <location>
        <begin position="125"/>
        <end position="240"/>
    </location>
</feature>
<dbReference type="SUPFAM" id="SSF53774">
    <property type="entry name" value="Glutaminase/Asparaginase"/>
    <property type="match status" value="1"/>
</dbReference>
<sequence length="587" mass="65006">MDGTDTMGYTASALSFMLKDLGKSVIITGSQVPISEVRNDGVENLLSALILAGHYIIPEVCLYFNNNLYRGNRCSKTDATNFGAFESPNLPPLATMGVAIKVDWNLIFRPNAISRFNPSKKMDHNVATFRLFPGITDYSIKSFLAPPIKGVVMETYGSGNIPNVKGKIVSLLKEASERGVVIVNVTQCNKGNVVDLYETSKGLKDACVVAGGDMTSECALTKLSYLLGCGFSPEKIRQLMAVPIRGEMTLIRQSASSFNSNANIHATTFAQYISREIIRDKKSSNGFISEDLDFLNFYMDSSQRDESAQTMKKSPENSSVASPVDSAFSDTVHETDILNNKKHSRHIRSGSKLNKYKEYMSSIERSSIYRSFFPILLCAASSTNDLVGMKMLLDASDNKLEATCYDYNGRTPLHCAARNGNYQCARWLVQNGASVHVLDRNGNTPLFDAVISRNSDIVEFLISAGANFSESESGFIMNLIYRSINRSDKEIIKLIFESGFNVNGFDREGRTSLHMAVTFNQIEIVKYLICLKGINFFALDNYGRTPSQISYSIIEMLAKSPHSSDSEELEIARSILGILVRCEDYFV</sequence>
<dbReference type="PANTHER" id="PTHR11707">
    <property type="entry name" value="L-ASPARAGINASE"/>
    <property type="match status" value="1"/>
</dbReference>
<gene>
    <name evidence="7" type="ORF">AYI68_g222</name>
</gene>
<dbReference type="SMART" id="SM00870">
    <property type="entry name" value="Asparaginase"/>
    <property type="match status" value="1"/>
</dbReference>
<feature type="repeat" description="ANK" evidence="3">
    <location>
        <begin position="441"/>
        <end position="473"/>
    </location>
</feature>
<dbReference type="Pfam" id="PF13637">
    <property type="entry name" value="Ank_4"/>
    <property type="match status" value="1"/>
</dbReference>
<dbReference type="OrthoDB" id="542841at2759"/>
<dbReference type="AlphaFoldDB" id="A0A1R0H910"/>
<dbReference type="InterPro" id="IPR040919">
    <property type="entry name" value="Asparaginase_C"/>
</dbReference>
<dbReference type="PIRSF" id="PIRSF001220">
    <property type="entry name" value="L-ASNase_gatD"/>
    <property type="match status" value="1"/>
</dbReference>
<proteinExistence type="predicted"/>
<dbReference type="InterPro" id="IPR027474">
    <property type="entry name" value="L-asparaginase_N"/>
</dbReference>
<dbReference type="InterPro" id="IPR041725">
    <property type="entry name" value="L-asparaginase_I"/>
</dbReference>
<dbReference type="PRINTS" id="PR01415">
    <property type="entry name" value="ANKYRIN"/>
</dbReference>
<dbReference type="Proteomes" id="UP000187455">
    <property type="component" value="Unassembled WGS sequence"/>
</dbReference>
<dbReference type="InterPro" id="IPR037152">
    <property type="entry name" value="L-asparaginase_N_sf"/>
</dbReference>
<dbReference type="Gene3D" id="1.25.40.20">
    <property type="entry name" value="Ankyrin repeat-containing domain"/>
    <property type="match status" value="2"/>
</dbReference>
<dbReference type="Pfam" id="PF12796">
    <property type="entry name" value="Ank_2"/>
    <property type="match status" value="1"/>
</dbReference>
<dbReference type="GO" id="GO:0009066">
    <property type="term" value="P:aspartate family amino acid metabolic process"/>
    <property type="evidence" value="ECO:0007669"/>
    <property type="project" value="UniProtKB-ARBA"/>
</dbReference>